<dbReference type="CDD" id="cd17040">
    <property type="entry name" value="Ubl_MoaD_like"/>
    <property type="match status" value="1"/>
</dbReference>
<gene>
    <name evidence="1" type="ORF">METZ01_LOCUS259679</name>
</gene>
<dbReference type="Gene3D" id="3.10.20.30">
    <property type="match status" value="1"/>
</dbReference>
<proteinExistence type="predicted"/>
<dbReference type="EMBL" id="UINC01071708">
    <property type="protein sequence ID" value="SVC06825.1"/>
    <property type="molecule type" value="Genomic_DNA"/>
</dbReference>
<accession>A0A382J5I9</accession>
<dbReference type="InterPro" id="IPR003749">
    <property type="entry name" value="ThiS/MoaD-like"/>
</dbReference>
<name>A0A382J5I9_9ZZZZ</name>
<dbReference type="AlphaFoldDB" id="A0A382J5I9"/>
<dbReference type="SUPFAM" id="SSF54285">
    <property type="entry name" value="MoaD/ThiS"/>
    <property type="match status" value="1"/>
</dbReference>
<reference evidence="1" key="1">
    <citation type="submission" date="2018-05" db="EMBL/GenBank/DDBJ databases">
        <authorList>
            <person name="Lanie J.A."/>
            <person name="Ng W.-L."/>
            <person name="Kazmierczak K.M."/>
            <person name="Andrzejewski T.M."/>
            <person name="Davidsen T.M."/>
            <person name="Wayne K.J."/>
            <person name="Tettelin H."/>
            <person name="Glass J.I."/>
            <person name="Rusch D."/>
            <person name="Podicherti R."/>
            <person name="Tsui H.-C.T."/>
            <person name="Winkler M.E."/>
        </authorList>
    </citation>
    <scope>NUCLEOTIDE SEQUENCE</scope>
</reference>
<protein>
    <recommendedName>
        <fullName evidence="2">Ubiquitin Mut7-C domain-containing protein</fullName>
    </recommendedName>
</protein>
<evidence type="ECO:0008006" key="2">
    <source>
        <dbReference type="Google" id="ProtNLM"/>
    </source>
</evidence>
<dbReference type="InterPro" id="IPR012675">
    <property type="entry name" value="Beta-grasp_dom_sf"/>
</dbReference>
<evidence type="ECO:0000313" key="1">
    <source>
        <dbReference type="EMBL" id="SVC06825.1"/>
    </source>
</evidence>
<organism evidence="1">
    <name type="scientific">marine metagenome</name>
    <dbReference type="NCBI Taxonomy" id="408172"/>
    <lineage>
        <taxon>unclassified sequences</taxon>
        <taxon>metagenomes</taxon>
        <taxon>ecological metagenomes</taxon>
    </lineage>
</organism>
<sequence>MNITVHVRLYALLRDYHPGPDNSNPFSVTVPIGTTVTELAELLKLPNGLLRNAFVNNAACELDTCLKDFDSISLFPPVSGGNK</sequence>
<dbReference type="Pfam" id="PF02597">
    <property type="entry name" value="ThiS"/>
    <property type="match status" value="1"/>
</dbReference>
<dbReference type="InterPro" id="IPR016155">
    <property type="entry name" value="Mopterin_synth/thiamin_S_b"/>
</dbReference>